<accession>A0A8J5JIP9</accession>
<evidence type="ECO:0000313" key="3">
    <source>
        <dbReference type="Proteomes" id="UP000747542"/>
    </source>
</evidence>
<evidence type="ECO:0000256" key="1">
    <source>
        <dbReference type="SAM" id="MobiDB-lite"/>
    </source>
</evidence>
<sequence length="554" mass="61885">MLSSPRPSSPGIQFLSHKTAGERQRGSRALTSCLPVTSVTSIPTTITVKQPVAEYHMYDRRYMARGSPGSLSLWTESKSVTTVQRQYRQRYGKEPPSNPALGQVSFWKQAAFVTCPEVDAQGCLKSPLNLFRKQSNEVPEICNDTRLVESRSLYWDKLTNIAYATRENTSTTDPTLYLCLVNTVDGDPGEITSDDKGPEGVAGGRVRVEVNQLSSAAVCISLPHNIEAANVDGALDDDEHHTPIHDERLGARPSLFANLTFLISIFVSGRNIYHRLKMTLKLINMMKATHLESIGPEHRLHAAECSVEDADEADEGDGDVDLLTLSMNSPLPQYPLQHGIQKGHTEKHFPTATFSSPTTKANTIVYNSIRTKRGERGLYLELVEDREVEVGSRGRHKYISEPDEPVEEPELVHFRRRPQQRDGRHEAVMTHKRIYSAIKNADDGRHQQHAAEHHVINPGEAIHQLIHVRHGASNKESPSIKTSSFVPLHTKRLRRIRQSDAGLHVRRLTGLVRFRDHTLQTVDKSPPKLGRCTRQPDECAAENRGLPGAANRIV</sequence>
<protein>
    <recommendedName>
        <fullName evidence="4">DUF4817 domain-containing protein</fullName>
    </recommendedName>
</protein>
<keyword evidence="3" id="KW-1185">Reference proteome</keyword>
<proteinExistence type="predicted"/>
<dbReference type="EMBL" id="JAHLQT010035566">
    <property type="protein sequence ID" value="KAG7158325.1"/>
    <property type="molecule type" value="Genomic_DNA"/>
</dbReference>
<feature type="region of interest" description="Disordered" evidence="1">
    <location>
        <begin position="1"/>
        <end position="28"/>
    </location>
</feature>
<evidence type="ECO:0008006" key="4">
    <source>
        <dbReference type="Google" id="ProtNLM"/>
    </source>
</evidence>
<comment type="caution">
    <text evidence="2">The sequence shown here is derived from an EMBL/GenBank/DDBJ whole genome shotgun (WGS) entry which is preliminary data.</text>
</comment>
<name>A0A8J5JIP9_HOMAM</name>
<dbReference type="Proteomes" id="UP000747542">
    <property type="component" value="Unassembled WGS sequence"/>
</dbReference>
<gene>
    <name evidence="2" type="ORF">Hamer_G008976</name>
</gene>
<evidence type="ECO:0000313" key="2">
    <source>
        <dbReference type="EMBL" id="KAG7158325.1"/>
    </source>
</evidence>
<reference evidence="2" key="1">
    <citation type="journal article" date="2021" name="Sci. Adv.">
        <title>The American lobster genome reveals insights on longevity, neural, and immune adaptations.</title>
        <authorList>
            <person name="Polinski J.M."/>
            <person name="Zimin A.V."/>
            <person name="Clark K.F."/>
            <person name="Kohn A.B."/>
            <person name="Sadowski N."/>
            <person name="Timp W."/>
            <person name="Ptitsyn A."/>
            <person name="Khanna P."/>
            <person name="Romanova D.Y."/>
            <person name="Williams P."/>
            <person name="Greenwood S.J."/>
            <person name="Moroz L.L."/>
            <person name="Walt D.R."/>
            <person name="Bodnar A.G."/>
        </authorList>
    </citation>
    <scope>NUCLEOTIDE SEQUENCE</scope>
    <source>
        <strain evidence="2">GMGI-L3</strain>
    </source>
</reference>
<dbReference type="AlphaFoldDB" id="A0A8J5JIP9"/>
<organism evidence="2 3">
    <name type="scientific">Homarus americanus</name>
    <name type="common">American lobster</name>
    <dbReference type="NCBI Taxonomy" id="6706"/>
    <lineage>
        <taxon>Eukaryota</taxon>
        <taxon>Metazoa</taxon>
        <taxon>Ecdysozoa</taxon>
        <taxon>Arthropoda</taxon>
        <taxon>Crustacea</taxon>
        <taxon>Multicrustacea</taxon>
        <taxon>Malacostraca</taxon>
        <taxon>Eumalacostraca</taxon>
        <taxon>Eucarida</taxon>
        <taxon>Decapoda</taxon>
        <taxon>Pleocyemata</taxon>
        <taxon>Astacidea</taxon>
        <taxon>Nephropoidea</taxon>
        <taxon>Nephropidae</taxon>
        <taxon>Homarus</taxon>
    </lineage>
</organism>